<gene>
    <name evidence="2" type="ORF">DSCA_37050</name>
</gene>
<dbReference type="InterPro" id="IPR009100">
    <property type="entry name" value="AcylCoA_DH/oxidase_NM_dom_sf"/>
</dbReference>
<dbReference type="SUPFAM" id="SSF56645">
    <property type="entry name" value="Acyl-CoA dehydrogenase NM domain-like"/>
    <property type="match status" value="1"/>
</dbReference>
<protein>
    <recommendedName>
        <fullName evidence="1">Acyl-CoA dehydrogenase/oxidase N-terminal domain-containing protein</fullName>
    </recommendedName>
</protein>
<evidence type="ECO:0000259" key="1">
    <source>
        <dbReference type="Pfam" id="PF02771"/>
    </source>
</evidence>
<dbReference type="EMBL" id="AP021874">
    <property type="protein sequence ID" value="BBO69775.1"/>
    <property type="molecule type" value="Genomic_DNA"/>
</dbReference>
<dbReference type="KEGG" id="dalk:DSCA_37050"/>
<evidence type="ECO:0000313" key="2">
    <source>
        <dbReference type="EMBL" id="BBO69775.1"/>
    </source>
</evidence>
<sequence length="118" mass="13184">MDLELTQEQKIIRSSARDFLKKECPVSTMWEMQGDPAGYFRDVWKKMAGLGWQGILIPEKYDGMEGSFIDLAIILEAMGRCAAPGPFFPASCWAAQPSSTSVPMSRKMSCCPVWPTEN</sequence>
<proteinExistence type="predicted"/>
<keyword evidence="3" id="KW-1185">Reference proteome</keyword>
<accession>A0A5K7YN19</accession>
<dbReference type="InterPro" id="IPR013786">
    <property type="entry name" value="AcylCoA_DH/ox_N"/>
</dbReference>
<dbReference type="Gene3D" id="1.10.540.10">
    <property type="entry name" value="Acyl-CoA dehydrogenase/oxidase, N-terminal domain"/>
    <property type="match status" value="1"/>
</dbReference>
<dbReference type="Proteomes" id="UP000427906">
    <property type="component" value="Chromosome"/>
</dbReference>
<dbReference type="Pfam" id="PF02771">
    <property type="entry name" value="Acyl-CoA_dh_N"/>
    <property type="match status" value="1"/>
</dbReference>
<dbReference type="AlphaFoldDB" id="A0A5K7YN19"/>
<reference evidence="2 3" key="1">
    <citation type="submission" date="2019-11" db="EMBL/GenBank/DDBJ databases">
        <title>Comparative genomics of hydrocarbon-degrading Desulfosarcina strains.</title>
        <authorList>
            <person name="Watanabe M."/>
            <person name="Kojima H."/>
            <person name="Fukui M."/>
        </authorList>
    </citation>
    <scope>NUCLEOTIDE SEQUENCE [LARGE SCALE GENOMIC DNA]</scope>
    <source>
        <strain evidence="2 3">PL12</strain>
    </source>
</reference>
<dbReference type="GO" id="GO:0016627">
    <property type="term" value="F:oxidoreductase activity, acting on the CH-CH group of donors"/>
    <property type="evidence" value="ECO:0007669"/>
    <property type="project" value="InterPro"/>
</dbReference>
<organism evidence="2 3">
    <name type="scientific">Desulfosarcina alkanivorans</name>
    <dbReference type="NCBI Taxonomy" id="571177"/>
    <lineage>
        <taxon>Bacteria</taxon>
        <taxon>Pseudomonadati</taxon>
        <taxon>Thermodesulfobacteriota</taxon>
        <taxon>Desulfobacteria</taxon>
        <taxon>Desulfobacterales</taxon>
        <taxon>Desulfosarcinaceae</taxon>
        <taxon>Desulfosarcina</taxon>
    </lineage>
</organism>
<dbReference type="GO" id="GO:0050660">
    <property type="term" value="F:flavin adenine dinucleotide binding"/>
    <property type="evidence" value="ECO:0007669"/>
    <property type="project" value="InterPro"/>
</dbReference>
<feature type="domain" description="Acyl-CoA dehydrogenase/oxidase N-terminal" evidence="1">
    <location>
        <begin position="6"/>
        <end position="85"/>
    </location>
</feature>
<dbReference type="OrthoDB" id="9765339at2"/>
<dbReference type="RefSeq" id="WP_155317782.1">
    <property type="nucleotide sequence ID" value="NZ_AP021874.1"/>
</dbReference>
<evidence type="ECO:0000313" key="3">
    <source>
        <dbReference type="Proteomes" id="UP000427906"/>
    </source>
</evidence>
<dbReference type="InterPro" id="IPR037069">
    <property type="entry name" value="AcylCoA_DH/ox_N_sf"/>
</dbReference>
<name>A0A5K7YN19_9BACT</name>